<gene>
    <name evidence="2" type="ORF">M422DRAFT_39242</name>
</gene>
<keyword evidence="1" id="KW-0732">Signal</keyword>
<dbReference type="HOGENOM" id="CLU_2518827_0_0_1"/>
<evidence type="ECO:0000256" key="1">
    <source>
        <dbReference type="SAM" id="SignalP"/>
    </source>
</evidence>
<dbReference type="EMBL" id="KN837513">
    <property type="protein sequence ID" value="KIJ24244.1"/>
    <property type="molecule type" value="Genomic_DNA"/>
</dbReference>
<keyword evidence="3" id="KW-1185">Reference proteome</keyword>
<evidence type="ECO:0000313" key="2">
    <source>
        <dbReference type="EMBL" id="KIJ24244.1"/>
    </source>
</evidence>
<feature type="chain" id="PRO_5002203715" description="Secreted peptide" evidence="1">
    <location>
        <begin position="22"/>
        <end position="86"/>
    </location>
</feature>
<evidence type="ECO:0008006" key="4">
    <source>
        <dbReference type="Google" id="ProtNLM"/>
    </source>
</evidence>
<reference evidence="2 3" key="1">
    <citation type="submission" date="2014-06" db="EMBL/GenBank/DDBJ databases">
        <title>Evolutionary Origins and Diversification of the Mycorrhizal Mutualists.</title>
        <authorList>
            <consortium name="DOE Joint Genome Institute"/>
            <consortium name="Mycorrhizal Genomics Consortium"/>
            <person name="Kohler A."/>
            <person name="Kuo A."/>
            <person name="Nagy L.G."/>
            <person name="Floudas D."/>
            <person name="Copeland A."/>
            <person name="Barry K.W."/>
            <person name="Cichocki N."/>
            <person name="Veneault-Fourrey C."/>
            <person name="LaButti K."/>
            <person name="Lindquist E.A."/>
            <person name="Lipzen A."/>
            <person name="Lundell T."/>
            <person name="Morin E."/>
            <person name="Murat C."/>
            <person name="Riley R."/>
            <person name="Ohm R."/>
            <person name="Sun H."/>
            <person name="Tunlid A."/>
            <person name="Henrissat B."/>
            <person name="Grigoriev I.V."/>
            <person name="Hibbett D.S."/>
            <person name="Martin F."/>
        </authorList>
    </citation>
    <scope>NUCLEOTIDE SEQUENCE [LARGE SCALE GENOMIC DNA]</scope>
    <source>
        <strain evidence="2 3">SS14</strain>
    </source>
</reference>
<accession>A0A0C9TQM4</accession>
<name>A0A0C9TQM4_SPHS4</name>
<feature type="signal peptide" evidence="1">
    <location>
        <begin position="1"/>
        <end position="21"/>
    </location>
</feature>
<organism evidence="2 3">
    <name type="scientific">Sphaerobolus stellatus (strain SS14)</name>
    <dbReference type="NCBI Taxonomy" id="990650"/>
    <lineage>
        <taxon>Eukaryota</taxon>
        <taxon>Fungi</taxon>
        <taxon>Dikarya</taxon>
        <taxon>Basidiomycota</taxon>
        <taxon>Agaricomycotina</taxon>
        <taxon>Agaricomycetes</taxon>
        <taxon>Phallomycetidae</taxon>
        <taxon>Geastrales</taxon>
        <taxon>Sphaerobolaceae</taxon>
        <taxon>Sphaerobolus</taxon>
    </lineage>
</organism>
<dbReference type="Proteomes" id="UP000054279">
    <property type="component" value="Unassembled WGS sequence"/>
</dbReference>
<dbReference type="AlphaFoldDB" id="A0A0C9TQM4"/>
<protein>
    <recommendedName>
        <fullName evidence="4">Secreted peptide</fullName>
    </recommendedName>
</protein>
<evidence type="ECO:0000313" key="3">
    <source>
        <dbReference type="Proteomes" id="UP000054279"/>
    </source>
</evidence>
<sequence length="86" mass="9098">MSRHSPSSAIVSSCSILLALALLAPPLLVTFLAPFAPAATGLPFPKRICIACTFLSSPSPPAHSRRSSHPCSSMAVMLPSSRRIRR</sequence>
<proteinExistence type="predicted"/>
<feature type="non-terminal residue" evidence="2">
    <location>
        <position position="86"/>
    </location>
</feature>